<sequence length="197" mass="21783">MNSGGNTLRKEEIGNAKVRGHWLTGPLDLIIDYRASSATIARVRTGLQAVQFDTLTAIDRFGAEMSDFNIISPLFDYMPYYGNRTVSQQHTTELVVRHLFSNASFMHNLMRDAFEVASYDKIIPQFGTDTNYYSVLKYLFHGRPPPPPSSDNTPHHSHHSHHGPSVNMAGVADNVAAFLAHTTSTIARSLPALSPTA</sequence>
<keyword evidence="3" id="KW-1185">Reference proteome</keyword>
<comment type="caution">
    <text evidence="2">The sequence shown here is derived from an EMBL/GenBank/DDBJ whole genome shotgun (WGS) entry which is preliminary data.</text>
</comment>
<evidence type="ECO:0000256" key="1">
    <source>
        <dbReference type="SAM" id="MobiDB-lite"/>
    </source>
</evidence>
<evidence type="ECO:0000313" key="2">
    <source>
        <dbReference type="EMBL" id="KAK3850382.1"/>
    </source>
</evidence>
<gene>
    <name evidence="2" type="ORF">Pcinc_042914</name>
</gene>
<proteinExistence type="predicted"/>
<dbReference type="AlphaFoldDB" id="A0AAE1BHR5"/>
<dbReference type="Proteomes" id="UP001286313">
    <property type="component" value="Unassembled WGS sequence"/>
</dbReference>
<protein>
    <submittedName>
        <fullName evidence="2">Uncharacterized protein</fullName>
    </submittedName>
</protein>
<reference evidence="2" key="1">
    <citation type="submission" date="2023-10" db="EMBL/GenBank/DDBJ databases">
        <title>Genome assemblies of two species of porcelain crab, Petrolisthes cinctipes and Petrolisthes manimaculis (Anomura: Porcellanidae).</title>
        <authorList>
            <person name="Angst P."/>
        </authorList>
    </citation>
    <scope>NUCLEOTIDE SEQUENCE</scope>
    <source>
        <strain evidence="2">PB745_01</strain>
        <tissue evidence="2">Gill</tissue>
    </source>
</reference>
<evidence type="ECO:0000313" key="3">
    <source>
        <dbReference type="Proteomes" id="UP001286313"/>
    </source>
</evidence>
<accession>A0AAE1BHR5</accession>
<organism evidence="2 3">
    <name type="scientific">Petrolisthes cinctipes</name>
    <name type="common">Flat porcelain crab</name>
    <dbReference type="NCBI Taxonomy" id="88211"/>
    <lineage>
        <taxon>Eukaryota</taxon>
        <taxon>Metazoa</taxon>
        <taxon>Ecdysozoa</taxon>
        <taxon>Arthropoda</taxon>
        <taxon>Crustacea</taxon>
        <taxon>Multicrustacea</taxon>
        <taxon>Malacostraca</taxon>
        <taxon>Eumalacostraca</taxon>
        <taxon>Eucarida</taxon>
        <taxon>Decapoda</taxon>
        <taxon>Pleocyemata</taxon>
        <taxon>Anomura</taxon>
        <taxon>Galatheoidea</taxon>
        <taxon>Porcellanidae</taxon>
        <taxon>Petrolisthes</taxon>
    </lineage>
</organism>
<feature type="region of interest" description="Disordered" evidence="1">
    <location>
        <begin position="144"/>
        <end position="166"/>
    </location>
</feature>
<dbReference type="EMBL" id="JAWQEG010008407">
    <property type="protein sequence ID" value="KAK3850382.1"/>
    <property type="molecule type" value="Genomic_DNA"/>
</dbReference>
<name>A0AAE1BHR5_PETCI</name>